<dbReference type="Gene3D" id="3.30.210.10">
    <property type="entry name" value="DNA polymerase, thumb domain"/>
    <property type="match status" value="1"/>
</dbReference>
<dbReference type="Gene3D" id="3.30.460.10">
    <property type="entry name" value="Beta Polymerase, domain 2"/>
    <property type="match status" value="1"/>
</dbReference>
<keyword evidence="14" id="KW-0456">Lyase</keyword>
<comment type="cofactor">
    <cofactor evidence="2">
        <name>Mg(2+)</name>
        <dbReference type="ChEBI" id="CHEBI:18420"/>
    </cofactor>
</comment>
<dbReference type="InterPro" id="IPR028207">
    <property type="entry name" value="DNA_pol_B_palm_palm"/>
</dbReference>
<evidence type="ECO:0000256" key="9">
    <source>
        <dbReference type="ARBA" id="ARBA00022763"/>
    </source>
</evidence>
<dbReference type="InterPro" id="IPR043519">
    <property type="entry name" value="NT_sf"/>
</dbReference>
<keyword evidence="10" id="KW-0832">Ubl conjugation</keyword>
<evidence type="ECO:0000256" key="19">
    <source>
        <dbReference type="PIRSR" id="PIRSR622312-50"/>
    </source>
</evidence>
<keyword evidence="20" id="KW-0539">Nucleus</keyword>
<dbReference type="InterPro" id="IPR018944">
    <property type="entry name" value="DNA_pol_lambd_fingers_domain"/>
</dbReference>
<evidence type="ECO:0000313" key="24">
    <source>
        <dbReference type="Proteomes" id="UP001162131"/>
    </source>
</evidence>
<accession>A0AAU9II53</accession>
<dbReference type="GO" id="GO:0005634">
    <property type="term" value="C:nucleus"/>
    <property type="evidence" value="ECO:0007669"/>
    <property type="project" value="UniProtKB-SubCell"/>
</dbReference>
<dbReference type="PRINTS" id="PR00869">
    <property type="entry name" value="DNAPOLX"/>
</dbReference>
<dbReference type="Pfam" id="PF14792">
    <property type="entry name" value="DNA_pol_B_palm"/>
    <property type="match status" value="1"/>
</dbReference>
<dbReference type="PANTHER" id="PTHR11276">
    <property type="entry name" value="DNA POLYMERASE TYPE-X FAMILY MEMBER"/>
    <property type="match status" value="1"/>
</dbReference>
<keyword evidence="9 20" id="KW-0227">DNA damage</keyword>
<evidence type="ECO:0000256" key="16">
    <source>
        <dbReference type="ARBA" id="ARBA00044678"/>
    </source>
</evidence>
<evidence type="ECO:0000256" key="11">
    <source>
        <dbReference type="ARBA" id="ARBA00022932"/>
    </source>
</evidence>
<evidence type="ECO:0000313" key="23">
    <source>
        <dbReference type="EMBL" id="CAG9314570.1"/>
    </source>
</evidence>
<protein>
    <recommendedName>
        <fullName evidence="20">DNA polymerase</fullName>
        <ecNumber evidence="20">2.7.7.7</ecNumber>
    </recommendedName>
</protein>
<dbReference type="InterPro" id="IPR037160">
    <property type="entry name" value="DNA_Pol_thumb_sf"/>
</dbReference>
<evidence type="ECO:0000256" key="2">
    <source>
        <dbReference type="ARBA" id="ARBA00001946"/>
    </source>
</evidence>
<dbReference type="GO" id="GO:0003677">
    <property type="term" value="F:DNA binding"/>
    <property type="evidence" value="ECO:0007669"/>
    <property type="project" value="UniProtKB-UniRule"/>
</dbReference>
<evidence type="ECO:0000256" key="6">
    <source>
        <dbReference type="ARBA" id="ARBA00022679"/>
    </source>
</evidence>
<evidence type="ECO:0000259" key="22">
    <source>
        <dbReference type="PROSITE" id="PS50172"/>
    </source>
</evidence>
<dbReference type="EMBL" id="CAJZBQ010000012">
    <property type="protein sequence ID" value="CAG9314570.1"/>
    <property type="molecule type" value="Genomic_DNA"/>
</dbReference>
<dbReference type="EC" id="2.7.7.7" evidence="20"/>
<evidence type="ECO:0000256" key="13">
    <source>
        <dbReference type="ARBA" id="ARBA00023204"/>
    </source>
</evidence>
<comment type="subcellular location">
    <subcellularLocation>
        <location evidence="3">Cytoplasm</location>
    </subcellularLocation>
    <subcellularLocation>
        <location evidence="20">Nucleus</location>
    </subcellularLocation>
</comment>
<dbReference type="InterPro" id="IPR002054">
    <property type="entry name" value="DNA-dir_DNA_pol_X"/>
</dbReference>
<dbReference type="SUPFAM" id="SSF81585">
    <property type="entry name" value="PsbU/PolX domain-like"/>
    <property type="match status" value="1"/>
</dbReference>
<proteinExistence type="inferred from homology"/>
<evidence type="ECO:0000256" key="17">
    <source>
        <dbReference type="ARBA" id="ARBA00045548"/>
    </source>
</evidence>
<evidence type="ECO:0000256" key="20">
    <source>
        <dbReference type="RuleBase" id="RU366014"/>
    </source>
</evidence>
<evidence type="ECO:0000256" key="21">
    <source>
        <dbReference type="SAM" id="SignalP"/>
    </source>
</evidence>
<sequence length="495" mass="56103">MSGIFSGFNILILSKILGFTGTSASIIKNKIEEHGGSADIFGSRNIKDIKSYTIVIAPENATEEILSQKLNITNIKDMTIVKPEWAHSSIVAKKIQPIENFKLKFNEKMPSRESSPSIKRKAEELEVGKPRKPSIIDNFSQSSRKSVGSDWVFSSPEEPSDLPINMNPEFFQPPDPSRIKSSNLNSHITDELEKLQKLYEILDDRGRSVTYANTIRSLKLLNFKVTDAEQLKKIKGFGIKTRNKVAEILQKGYLDKTVSLSKEPQIQAINEISQIYGFGSKTAIDLYKHGLRTIQDVKKFAEINRDYFSEIQLTGIELYDDLIQKIPREEVERIGSIIKAQLKLIEPKSEFELCGSYRRGRELCGDIDIVIGTKHKDRLLPFLITSLKAIGLLTHSFTNTSEKFTGVVKLEGKPHRQLDFFVCNIEETPYAILYFTGSSNYNRLLRLEAEKKGYHLSNTGLYNRSTGQKLINATTEDDIIRFLGFPILSLQERDV</sequence>
<dbReference type="SUPFAM" id="SSF47802">
    <property type="entry name" value="DNA polymerase beta, N-terminal domain-like"/>
    <property type="match status" value="1"/>
</dbReference>
<feature type="signal peptide" evidence="21">
    <location>
        <begin position="1"/>
        <end position="24"/>
    </location>
</feature>
<evidence type="ECO:0000256" key="7">
    <source>
        <dbReference type="ARBA" id="ARBA00022695"/>
    </source>
</evidence>
<feature type="chain" id="PRO_5043919592" description="DNA polymerase" evidence="21">
    <location>
        <begin position="25"/>
        <end position="495"/>
    </location>
</feature>
<dbReference type="PROSITE" id="PS50172">
    <property type="entry name" value="BRCT"/>
    <property type="match status" value="1"/>
</dbReference>
<evidence type="ECO:0000256" key="15">
    <source>
        <dbReference type="ARBA" id="ARBA00044632"/>
    </source>
</evidence>
<comment type="function">
    <text evidence="17">Repair polymerase that plays a key role in base-excision repair. During this process, the damaged base is excised by specific DNA glycosylases, the DNA backbone is nicked at the abasic site by an apurinic/apyrimidic (AP) endonuclease, and POLB removes 5'-deoxyribose-phosphate from the preincised AP site acting as a 5'-deoxyribose-phosphate lyase (5'-dRP lyase); through its DNA polymerase activity, it adds one nucleotide to the 3' end of the arising single-nucleotide gap. Conducts 'gap-filling' DNA synthesis in a stepwise distributive fashion rather than in a processive fashion as for other DNA polymerases. It is also able to cleave sugar-phosphate bonds 3' to an intact AP site, acting as an AP lyase.</text>
</comment>
<dbReference type="InterPro" id="IPR003583">
    <property type="entry name" value="Hlx-hairpin-Hlx_DNA-bd_motif"/>
</dbReference>
<comment type="catalytic activity">
    <reaction evidence="15">
        <text>2'-deoxyribonucleotide-(2'-deoxyribose 5'-phosphate)-2'-deoxyribonucleotide-DNA = a 3'-end 2'-deoxyribonucleotide-(2,3-dehydro-2,3-deoxyribose 5'-phosphate)-DNA + a 5'-end 5'-phospho-2'-deoxyribonucleoside-DNA + H(+)</text>
        <dbReference type="Rhea" id="RHEA:66592"/>
        <dbReference type="Rhea" id="RHEA-COMP:13180"/>
        <dbReference type="Rhea" id="RHEA-COMP:16897"/>
        <dbReference type="Rhea" id="RHEA-COMP:17067"/>
        <dbReference type="ChEBI" id="CHEBI:15378"/>
        <dbReference type="ChEBI" id="CHEBI:136412"/>
        <dbReference type="ChEBI" id="CHEBI:157695"/>
        <dbReference type="ChEBI" id="CHEBI:167181"/>
        <dbReference type="EC" id="4.2.99.18"/>
    </reaction>
</comment>
<evidence type="ECO:0000256" key="4">
    <source>
        <dbReference type="ARBA" id="ARBA00022481"/>
    </source>
</evidence>
<evidence type="ECO:0000256" key="1">
    <source>
        <dbReference type="ARBA" id="ARBA00001936"/>
    </source>
</evidence>
<feature type="domain" description="BRCT" evidence="22">
    <location>
        <begin position="1"/>
        <end position="103"/>
    </location>
</feature>
<dbReference type="InterPro" id="IPR002008">
    <property type="entry name" value="DNA_pol_X_beta-like"/>
</dbReference>
<dbReference type="Pfam" id="PF14716">
    <property type="entry name" value="HHH_8"/>
    <property type="match status" value="1"/>
</dbReference>
<dbReference type="InterPro" id="IPR029398">
    <property type="entry name" value="PolB_thumb"/>
</dbReference>
<dbReference type="GO" id="GO:0140078">
    <property type="term" value="F:class I DNA-(apurinic or apyrimidinic site) endonuclease activity"/>
    <property type="evidence" value="ECO:0007669"/>
    <property type="project" value="UniProtKB-EC"/>
</dbReference>
<dbReference type="InterPro" id="IPR027421">
    <property type="entry name" value="DNA_pol_lamdba_lyase_dom_sf"/>
</dbReference>
<evidence type="ECO:0000256" key="18">
    <source>
        <dbReference type="ARBA" id="ARBA00049244"/>
    </source>
</evidence>
<dbReference type="InterPro" id="IPR010996">
    <property type="entry name" value="HHH_MUS81"/>
</dbReference>
<dbReference type="Gene3D" id="1.10.150.20">
    <property type="entry name" value="5' to 3' exonuclease, C-terminal subdomain"/>
    <property type="match status" value="1"/>
</dbReference>
<dbReference type="Pfam" id="PF10391">
    <property type="entry name" value="DNA_pol_lambd_f"/>
    <property type="match status" value="1"/>
</dbReference>
<dbReference type="GO" id="GO:0003887">
    <property type="term" value="F:DNA-directed DNA polymerase activity"/>
    <property type="evidence" value="ECO:0007669"/>
    <property type="project" value="UniProtKB-UniRule"/>
</dbReference>
<keyword evidence="7 20" id="KW-0548">Nucleotidyltransferase</keyword>
<name>A0AAU9II53_9CILI</name>
<comment type="similarity">
    <text evidence="20">Belongs to the DNA polymerase type-X family.</text>
</comment>
<evidence type="ECO:0000256" key="3">
    <source>
        <dbReference type="ARBA" id="ARBA00004496"/>
    </source>
</evidence>
<keyword evidence="4" id="KW-0488">Methylation</keyword>
<comment type="caution">
    <text evidence="23">The sequence shown here is derived from an EMBL/GenBank/DDBJ whole genome shotgun (WGS) entry which is preliminary data.</text>
</comment>
<dbReference type="SMART" id="SM00483">
    <property type="entry name" value="POLXc"/>
    <property type="match status" value="1"/>
</dbReference>
<dbReference type="SUPFAM" id="SSF52113">
    <property type="entry name" value="BRCT domain"/>
    <property type="match status" value="1"/>
</dbReference>
<dbReference type="InterPro" id="IPR022312">
    <property type="entry name" value="DNA_pol_X"/>
</dbReference>
<keyword evidence="5" id="KW-0237">DNA synthesis</keyword>
<dbReference type="PRINTS" id="PR00870">
    <property type="entry name" value="DNAPOLXBETA"/>
</dbReference>
<dbReference type="AlphaFoldDB" id="A0AAU9II53"/>
<dbReference type="Gene3D" id="3.40.50.10190">
    <property type="entry name" value="BRCT domain"/>
    <property type="match status" value="1"/>
</dbReference>
<dbReference type="InterPro" id="IPR001357">
    <property type="entry name" value="BRCT_dom"/>
</dbReference>
<comment type="catalytic activity">
    <reaction evidence="16">
        <text>a 5'-end 2'-deoxyribose-2'-deoxyribonucleotide-DNA = (2E,4S)-4-hydroxypenten-2-al-5-phosphate + a 5'-end 5'-phospho-2'-deoxyribonucleoside-DNA + H(+)</text>
        <dbReference type="Rhea" id="RHEA:76255"/>
        <dbReference type="Rhea" id="RHEA-COMP:13180"/>
        <dbReference type="Rhea" id="RHEA-COMP:18657"/>
        <dbReference type="ChEBI" id="CHEBI:15378"/>
        <dbReference type="ChEBI" id="CHEBI:136412"/>
        <dbReference type="ChEBI" id="CHEBI:195194"/>
        <dbReference type="ChEBI" id="CHEBI:195195"/>
    </reaction>
</comment>
<comment type="function">
    <text evidence="20">DNA polymerase that functions in several pathways of DNA repair. Involved in base excision repair (BER) responsible for repair of lesions that give rise to abasic (AP) sites in DNA. Also contributes to DNA double-strand break repair by non-homologous end joining and homologous recombination. Has both template-dependent and template-independent (terminal transferase) DNA polymerase activities. Has also a 5'-deoxyribose-5-phosphate lyase (dRP lyase) activity.</text>
</comment>
<keyword evidence="24" id="KW-1185">Reference proteome</keyword>
<evidence type="ECO:0000256" key="14">
    <source>
        <dbReference type="ARBA" id="ARBA00023239"/>
    </source>
</evidence>
<keyword evidence="6 20" id="KW-0808">Transferase</keyword>
<dbReference type="SMART" id="SM00292">
    <property type="entry name" value="BRCT"/>
    <property type="match status" value="1"/>
</dbReference>
<dbReference type="GO" id="GO:0046872">
    <property type="term" value="F:metal ion binding"/>
    <property type="evidence" value="ECO:0007669"/>
    <property type="project" value="UniProtKB-UniRule"/>
</dbReference>
<dbReference type="Gene3D" id="1.10.150.110">
    <property type="entry name" value="DNA polymerase beta, N-terminal domain-like"/>
    <property type="match status" value="1"/>
</dbReference>
<evidence type="ECO:0000256" key="12">
    <source>
        <dbReference type="ARBA" id="ARBA00023053"/>
    </source>
</evidence>
<keyword evidence="12" id="KW-0915">Sodium</keyword>
<dbReference type="GO" id="GO:0005737">
    <property type="term" value="C:cytoplasm"/>
    <property type="evidence" value="ECO:0007669"/>
    <property type="project" value="UniProtKB-SubCell"/>
</dbReference>
<keyword evidence="21" id="KW-0732">Signal</keyword>
<organism evidence="23 24">
    <name type="scientific">Blepharisma stoltei</name>
    <dbReference type="NCBI Taxonomy" id="1481888"/>
    <lineage>
        <taxon>Eukaryota</taxon>
        <taxon>Sar</taxon>
        <taxon>Alveolata</taxon>
        <taxon>Ciliophora</taxon>
        <taxon>Postciliodesmatophora</taxon>
        <taxon>Heterotrichea</taxon>
        <taxon>Heterotrichida</taxon>
        <taxon>Blepharismidae</taxon>
        <taxon>Blepharisma</taxon>
    </lineage>
</organism>
<dbReference type="Proteomes" id="UP001162131">
    <property type="component" value="Unassembled WGS sequence"/>
</dbReference>
<dbReference type="SUPFAM" id="SSF81301">
    <property type="entry name" value="Nucleotidyltransferase"/>
    <property type="match status" value="1"/>
</dbReference>
<dbReference type="Pfam" id="PF14791">
    <property type="entry name" value="DNA_pol_B_thumb"/>
    <property type="match status" value="1"/>
</dbReference>
<keyword evidence="13 20" id="KW-0234">DNA repair</keyword>
<keyword evidence="8" id="KW-0235">DNA replication</keyword>
<evidence type="ECO:0000256" key="5">
    <source>
        <dbReference type="ARBA" id="ARBA00022634"/>
    </source>
</evidence>
<comment type="catalytic activity">
    <reaction evidence="18 20">
        <text>DNA(n) + a 2'-deoxyribonucleoside 5'-triphosphate = DNA(n+1) + diphosphate</text>
        <dbReference type="Rhea" id="RHEA:22508"/>
        <dbReference type="Rhea" id="RHEA-COMP:17339"/>
        <dbReference type="Rhea" id="RHEA-COMP:17340"/>
        <dbReference type="ChEBI" id="CHEBI:33019"/>
        <dbReference type="ChEBI" id="CHEBI:61560"/>
        <dbReference type="ChEBI" id="CHEBI:173112"/>
        <dbReference type="EC" id="2.7.7.7"/>
    </reaction>
</comment>
<evidence type="ECO:0000256" key="10">
    <source>
        <dbReference type="ARBA" id="ARBA00022843"/>
    </source>
</evidence>
<comment type="cofactor">
    <cofactor evidence="1">
        <name>Mn(2+)</name>
        <dbReference type="ChEBI" id="CHEBI:29035"/>
    </cofactor>
</comment>
<evidence type="ECO:0000256" key="8">
    <source>
        <dbReference type="ARBA" id="ARBA00022705"/>
    </source>
</evidence>
<keyword evidence="11 20" id="KW-0239">DNA-directed DNA polymerase</keyword>
<gene>
    <name evidence="23" type="ORF">BSTOLATCC_MIC11571</name>
</gene>
<dbReference type="CDD" id="cd00141">
    <property type="entry name" value="NT_POLXc"/>
    <property type="match status" value="1"/>
</dbReference>
<dbReference type="PANTHER" id="PTHR11276:SF28">
    <property type="entry name" value="DNA POLYMERASE LAMBDA"/>
    <property type="match status" value="1"/>
</dbReference>
<dbReference type="InterPro" id="IPR036420">
    <property type="entry name" value="BRCT_dom_sf"/>
</dbReference>
<dbReference type="SMART" id="SM00278">
    <property type="entry name" value="HhH1"/>
    <property type="match status" value="2"/>
</dbReference>
<reference evidence="23" key="1">
    <citation type="submission" date="2021-09" db="EMBL/GenBank/DDBJ databases">
        <authorList>
            <consortium name="AG Swart"/>
            <person name="Singh M."/>
            <person name="Singh A."/>
            <person name="Seah K."/>
            <person name="Emmerich C."/>
        </authorList>
    </citation>
    <scope>NUCLEOTIDE SEQUENCE</scope>
    <source>
        <strain evidence="23">ATCC30299</strain>
    </source>
</reference>
<feature type="active site" description="Nucleophile; Schiff-base intermediate with DNA; for 5'-dRP lyase activity" evidence="19">
    <location>
        <position position="244"/>
    </location>
</feature>
<dbReference type="GO" id="GO:0006303">
    <property type="term" value="P:double-strand break repair via nonhomologous end joining"/>
    <property type="evidence" value="ECO:0007669"/>
    <property type="project" value="TreeGrafter"/>
</dbReference>